<dbReference type="Gene3D" id="2.40.10.10">
    <property type="entry name" value="Trypsin-like serine proteases"/>
    <property type="match status" value="1"/>
</dbReference>
<feature type="compositionally biased region" description="Low complexity" evidence="4">
    <location>
        <begin position="18"/>
        <end position="33"/>
    </location>
</feature>
<evidence type="ECO:0000313" key="6">
    <source>
        <dbReference type="Proteomes" id="UP001530400"/>
    </source>
</evidence>
<dbReference type="InterPro" id="IPR003591">
    <property type="entry name" value="Leu-rich_rpt_typical-subtyp"/>
</dbReference>
<dbReference type="Pfam" id="PF08477">
    <property type="entry name" value="Roc"/>
    <property type="match status" value="1"/>
</dbReference>
<feature type="region of interest" description="Disordered" evidence="4">
    <location>
        <begin position="1"/>
        <end position="38"/>
    </location>
</feature>
<dbReference type="SMART" id="SM00369">
    <property type="entry name" value="LRR_TYP"/>
    <property type="match status" value="4"/>
</dbReference>
<evidence type="ECO:0000256" key="1">
    <source>
        <dbReference type="ARBA" id="ARBA00022614"/>
    </source>
</evidence>
<dbReference type="EMBL" id="JALLPJ020001254">
    <property type="protein sequence ID" value="KAL3772952.1"/>
    <property type="molecule type" value="Genomic_DNA"/>
</dbReference>
<dbReference type="InterPro" id="IPR009003">
    <property type="entry name" value="Peptidase_S1_PA"/>
</dbReference>
<feature type="region of interest" description="Disordered" evidence="4">
    <location>
        <begin position="729"/>
        <end position="776"/>
    </location>
</feature>
<sequence>MKRSPRKTSAPSVGSNPAAGSTAASATKSSSAGDRPQDALEGNVRIRRLVSNISNATGESIRSIESSHVELERKRMIKRLLEQCEAVGWPFKKRLILANLDLKYEQIPTEIICSENLGHLLHKLSLRGNPRICSFPEALVTRLRGLRSLDLTNCNLSDLPELWDLPYLKKLSLGRNKFSHFPKENVFQGVPMLEQLEIYSNNITVLQLPDPPLLSNLQYLNLDYNSIEIIPATDLIRLRSLKIIRLMNNRIQIVPELICEMDLKVLDVSSNPLIQPPLETCARGLCSMRRHYKCLRAEEESRTSKSTSFIRATARKMKAFPASLGLSGMFRSVSEPTGVRGRHSTDESITTEAIDEELEVLVGFDEAVTKTGEVAINDSLKVIFVGMALSGKTSIIKRIVEGREARIPTTDDRTIGVDIYTWKPGKEKLGYEHPDMNTQIEVQEDIRSRLKAPIDVKFSMMDFAGQDVYHATHELFFSSQALYILVWDMANSIPIIMKPSSLDDDDQGDFLMYSPTNLTLNLLPKTIIFPHNYPILWLNKVASFDDYFSEHEAAFRCRFMKERLLKKEAMRVEGMKQRLAKFQSSQEGDGSEVEMLQRLLCPFNRPKLIFGIDRDQDVIRVSCKDFTGFDRLSAGIVNVATGREQGGWPYPVFRGHIGVRIPRMRLEVRDLVRKMRSSFKVVETGYFLSELEKNSGVFQPEDVSDALHFLTNIGECAYFGEVMSSSREGSVQQDRSGSGSTNIASQNSQLNANHVSHEDDSSNKSVSSSTPLRHSSWMSGFESSKPSGFDEYIFLNPRWLVAAVACILRHDLTREIYEVRRLMNLSSHADLNHEFSDMLDTNVNYPVISSRDMHLLWKTKRFTKKAAVRCEKYSNNTECHIFDFLQQVLVRFSVFVPVDLQIDRTCLGGRDYTSLYSHSCDLDQAGRAPKFFFLPSLLGHEEPKDAWTFKTVDSWKTTLCHTVLFPDGAPPGLMERLTGSILNDFITIGTATSDGITDTNLRLKETLCWRTAFLLRIAIDVIDGGVLAESLVDIYVSLVDQDSSYCVASDSMGVGMCRLVISARGQAGDYGSKIWKGGYMRVIVMVKRYLQSEYGGLEFDFQTVCPTCLAKRGIASVGVWNLSTMLSLAETDSMIRCRFGHSTDIRVLTALQGAFAKIVIKTNTTSMSYLQDINNDTDRFSLPDAFKSVVLVGFWDEGARKIVRAGSGFIADKKRGFIVTAGHTLLDGDTWREPRGGKIVIGIIPTESENVCCFRYFARIISKDPSINEKGLCTVDACVLQLTTRMENDVFTSGSEIGEQPETLLINPELMKIQDLTSLDVTDKVELDETIRILGFNQGGEGLLEPGSELVRINRSADFARGYVVMRFATTEIISESDKFQPRSEIVVICPTIGGHSGGPCLNLQGEVIGILSRADPADKQRCYLVPTSEFRPLLKAAKRSLASGS</sequence>
<evidence type="ECO:0000256" key="3">
    <source>
        <dbReference type="ARBA" id="ARBA00023026"/>
    </source>
</evidence>
<accession>A0ABD3NAE4</accession>
<keyword evidence="3" id="KW-0843">Virulence</keyword>
<keyword evidence="2" id="KW-0677">Repeat</keyword>
<dbReference type="Gene3D" id="3.80.10.10">
    <property type="entry name" value="Ribonuclease Inhibitor"/>
    <property type="match status" value="1"/>
</dbReference>
<dbReference type="Gene3D" id="3.40.50.300">
    <property type="entry name" value="P-loop containing nucleotide triphosphate hydrolases"/>
    <property type="match status" value="1"/>
</dbReference>
<dbReference type="InterPro" id="IPR050216">
    <property type="entry name" value="LRR_domain-containing"/>
</dbReference>
<comment type="caution">
    <text evidence="5">The sequence shown here is derived from an EMBL/GenBank/DDBJ whole genome shotgun (WGS) entry which is preliminary data.</text>
</comment>
<keyword evidence="1" id="KW-0433">Leucine-rich repeat</keyword>
<evidence type="ECO:0000256" key="4">
    <source>
        <dbReference type="SAM" id="MobiDB-lite"/>
    </source>
</evidence>
<dbReference type="InterPro" id="IPR001611">
    <property type="entry name" value="Leu-rich_rpt"/>
</dbReference>
<dbReference type="SUPFAM" id="SSF52540">
    <property type="entry name" value="P-loop containing nucleoside triphosphate hydrolases"/>
    <property type="match status" value="1"/>
</dbReference>
<dbReference type="InterPro" id="IPR032675">
    <property type="entry name" value="LRR_dom_sf"/>
</dbReference>
<keyword evidence="6" id="KW-1185">Reference proteome</keyword>
<dbReference type="PROSITE" id="PS51450">
    <property type="entry name" value="LRR"/>
    <property type="match status" value="2"/>
</dbReference>
<proteinExistence type="predicted"/>
<dbReference type="SUPFAM" id="SSF50494">
    <property type="entry name" value="Trypsin-like serine proteases"/>
    <property type="match status" value="1"/>
</dbReference>
<dbReference type="Proteomes" id="UP001530400">
    <property type="component" value="Unassembled WGS sequence"/>
</dbReference>
<protein>
    <submittedName>
        <fullName evidence="5">Uncharacterized protein</fullName>
    </submittedName>
</protein>
<gene>
    <name evidence="5" type="ORF">ACHAWO_008682</name>
</gene>
<reference evidence="5 6" key="1">
    <citation type="submission" date="2024-10" db="EMBL/GenBank/DDBJ databases">
        <title>Updated reference genomes for cyclostephanoid diatoms.</title>
        <authorList>
            <person name="Roberts W.R."/>
            <person name="Alverson A.J."/>
        </authorList>
    </citation>
    <scope>NUCLEOTIDE SEQUENCE [LARGE SCALE GENOMIC DNA]</scope>
    <source>
        <strain evidence="5 6">AJA010-31</strain>
    </source>
</reference>
<dbReference type="InterPro" id="IPR043504">
    <property type="entry name" value="Peptidase_S1_PA_chymotrypsin"/>
</dbReference>
<dbReference type="Pfam" id="PF13365">
    <property type="entry name" value="Trypsin_2"/>
    <property type="match status" value="1"/>
</dbReference>
<evidence type="ECO:0000313" key="5">
    <source>
        <dbReference type="EMBL" id="KAL3772952.1"/>
    </source>
</evidence>
<feature type="compositionally biased region" description="Polar residues" evidence="4">
    <location>
        <begin position="729"/>
        <end position="754"/>
    </location>
</feature>
<dbReference type="PANTHER" id="PTHR48051">
    <property type="match status" value="1"/>
</dbReference>
<organism evidence="5 6">
    <name type="scientific">Cyclotella atomus</name>
    <dbReference type="NCBI Taxonomy" id="382360"/>
    <lineage>
        <taxon>Eukaryota</taxon>
        <taxon>Sar</taxon>
        <taxon>Stramenopiles</taxon>
        <taxon>Ochrophyta</taxon>
        <taxon>Bacillariophyta</taxon>
        <taxon>Coscinodiscophyceae</taxon>
        <taxon>Thalassiosirophycidae</taxon>
        <taxon>Stephanodiscales</taxon>
        <taxon>Stephanodiscaceae</taxon>
        <taxon>Cyclotella</taxon>
    </lineage>
</organism>
<name>A0ABD3NAE4_9STRA</name>
<dbReference type="PANTHER" id="PTHR48051:SF54">
    <property type="entry name" value="LEUCINE-RICH REPEAT-CONTAINING PROTEIN"/>
    <property type="match status" value="1"/>
</dbReference>
<dbReference type="InterPro" id="IPR027417">
    <property type="entry name" value="P-loop_NTPase"/>
</dbReference>
<evidence type="ECO:0000256" key="2">
    <source>
        <dbReference type="ARBA" id="ARBA00022737"/>
    </source>
</evidence>
<dbReference type="SUPFAM" id="SSF52058">
    <property type="entry name" value="L domain-like"/>
    <property type="match status" value="1"/>
</dbReference>